<dbReference type="GO" id="GO:0004674">
    <property type="term" value="F:protein serine/threonine kinase activity"/>
    <property type="evidence" value="ECO:0007669"/>
    <property type="project" value="UniProtKB-KW"/>
</dbReference>
<dbReference type="GO" id="GO:0005524">
    <property type="term" value="F:ATP binding"/>
    <property type="evidence" value="ECO:0007669"/>
    <property type="project" value="UniProtKB-UniRule"/>
</dbReference>
<evidence type="ECO:0000256" key="5">
    <source>
        <dbReference type="ARBA" id="ARBA00022777"/>
    </source>
</evidence>
<keyword evidence="9" id="KW-0472">Membrane</keyword>
<feature type="transmembrane region" description="Helical" evidence="9">
    <location>
        <begin position="389"/>
        <end position="414"/>
    </location>
</feature>
<keyword evidence="3" id="KW-0808">Transferase</keyword>
<evidence type="ECO:0000256" key="4">
    <source>
        <dbReference type="ARBA" id="ARBA00022741"/>
    </source>
</evidence>
<feature type="region of interest" description="Disordered" evidence="8">
    <location>
        <begin position="1"/>
        <end position="31"/>
    </location>
</feature>
<evidence type="ECO:0000256" key="8">
    <source>
        <dbReference type="SAM" id="MobiDB-lite"/>
    </source>
</evidence>
<dbReference type="EMBL" id="BSQG01000003">
    <property type="protein sequence ID" value="GLU47894.1"/>
    <property type="molecule type" value="Genomic_DNA"/>
</dbReference>
<feature type="compositionally biased region" description="Gly residues" evidence="8">
    <location>
        <begin position="344"/>
        <end position="353"/>
    </location>
</feature>
<dbReference type="Pfam" id="PF00069">
    <property type="entry name" value="Pkinase"/>
    <property type="match status" value="1"/>
</dbReference>
<dbReference type="PANTHER" id="PTHR43289:SF6">
    <property type="entry name" value="SERINE_THREONINE-PROTEIN KINASE NEKL-3"/>
    <property type="match status" value="1"/>
</dbReference>
<dbReference type="EC" id="2.7.11.1" evidence="1"/>
<keyword evidence="9" id="KW-0812">Transmembrane</keyword>
<dbReference type="Proteomes" id="UP001165092">
    <property type="component" value="Unassembled WGS sequence"/>
</dbReference>
<feature type="compositionally biased region" description="Low complexity" evidence="8">
    <location>
        <begin position="315"/>
        <end position="330"/>
    </location>
</feature>
<evidence type="ECO:0000256" key="6">
    <source>
        <dbReference type="ARBA" id="ARBA00022840"/>
    </source>
</evidence>
<dbReference type="SMART" id="SM00220">
    <property type="entry name" value="S_TKc"/>
    <property type="match status" value="1"/>
</dbReference>
<sequence length="601" mass="63744">MRVRGPGPGAERSARVPPTPSTGLADPMTTAPDEERLVCDRYLLGAELGRGGMGRVWRAHDRRLNRTVALKELLLPESLDGAERERLSLRMGREAQAAAMGAHPSIVTVHDVIHDDDRPWIVMEFLTGRSLKQAMTQDGPQQPLQVAAWGSSVLDALHTAHGLGILHRDVKPANIMVTDSGRAVLTDFGIAVIEGDSSLTQTNGLVGSPAYLSPERLSFAPASTASDLWALGATLHGALTGISPFHRQSLEGTVLAVRREDPPPLGADVPPPLAAAVRGLLDKDPNRRMGAEEARGLLGAAMAPHQHAWTPHSPTGPGTPAWGTTPLPGTMEPWTAQRDVRPQGGTGTTGGSPTGPQYHRPPETTAPGRHTGPQPHQPGPKASRFSLPLLLGALGAVLGAAALVAVLASGLFLISGEDGTGEDGALGDTSSEGVNAGGEAPARPTGAEDFAESGAELPDGMVQDPAGFTIVVPEGWERRVQGDSVYFDSPGGSYLQIDQRPNQSDDQYQNLVENEHHALTAGSFPGYEQIRLEDVTEQVGYVSVAEWEFTYDSGERSRRVMTRNITVAEGQYVTLAWGTPAEAWDEQEGIREESLASFAPN</sequence>
<dbReference type="Gene3D" id="1.10.510.10">
    <property type="entry name" value="Transferase(Phosphotransferase) domain 1"/>
    <property type="match status" value="1"/>
</dbReference>
<keyword evidence="6 7" id="KW-0067">ATP-binding</keyword>
<dbReference type="CDD" id="cd14014">
    <property type="entry name" value="STKc_PknB_like"/>
    <property type="match status" value="1"/>
</dbReference>
<evidence type="ECO:0000256" key="1">
    <source>
        <dbReference type="ARBA" id="ARBA00012513"/>
    </source>
</evidence>
<organism evidence="11 12">
    <name type="scientific">Nocardiopsis ansamitocini</name>
    <dbReference type="NCBI Taxonomy" id="1670832"/>
    <lineage>
        <taxon>Bacteria</taxon>
        <taxon>Bacillati</taxon>
        <taxon>Actinomycetota</taxon>
        <taxon>Actinomycetes</taxon>
        <taxon>Streptosporangiales</taxon>
        <taxon>Nocardiopsidaceae</taxon>
        <taxon>Nocardiopsis</taxon>
    </lineage>
</organism>
<reference evidence="11" key="1">
    <citation type="submission" date="2023-02" db="EMBL/GenBank/DDBJ databases">
        <title>Nocardiopsis ansamitocini NBRC 112285.</title>
        <authorList>
            <person name="Ichikawa N."/>
            <person name="Sato H."/>
            <person name="Tonouchi N."/>
        </authorList>
    </citation>
    <scope>NUCLEOTIDE SEQUENCE</scope>
    <source>
        <strain evidence="11">NBRC 112285</strain>
    </source>
</reference>
<evidence type="ECO:0000256" key="2">
    <source>
        <dbReference type="ARBA" id="ARBA00022527"/>
    </source>
</evidence>
<dbReference type="PROSITE" id="PS00108">
    <property type="entry name" value="PROTEIN_KINASE_ST"/>
    <property type="match status" value="1"/>
</dbReference>
<evidence type="ECO:0000313" key="12">
    <source>
        <dbReference type="Proteomes" id="UP001165092"/>
    </source>
</evidence>
<dbReference type="Gene3D" id="3.30.200.20">
    <property type="entry name" value="Phosphorylase Kinase, domain 1"/>
    <property type="match status" value="1"/>
</dbReference>
<feature type="binding site" evidence="7">
    <location>
        <position position="71"/>
    </location>
    <ligand>
        <name>ATP</name>
        <dbReference type="ChEBI" id="CHEBI:30616"/>
    </ligand>
</feature>
<name>A0A9W6P5P8_9ACTN</name>
<dbReference type="InterPro" id="IPR011009">
    <property type="entry name" value="Kinase-like_dom_sf"/>
</dbReference>
<proteinExistence type="predicted"/>
<keyword evidence="2 11" id="KW-0723">Serine/threonine-protein kinase</keyword>
<protein>
    <recommendedName>
        <fullName evidence="1">non-specific serine/threonine protein kinase</fullName>
        <ecNumber evidence="1">2.7.11.1</ecNumber>
    </recommendedName>
</protein>
<gene>
    <name evidence="11" type="ORF">Nans01_22450</name>
</gene>
<evidence type="ECO:0000313" key="11">
    <source>
        <dbReference type="EMBL" id="GLU47894.1"/>
    </source>
</evidence>
<comment type="caution">
    <text evidence="11">The sequence shown here is derived from an EMBL/GenBank/DDBJ whole genome shotgun (WGS) entry which is preliminary data.</text>
</comment>
<dbReference type="InterPro" id="IPR008271">
    <property type="entry name" value="Ser/Thr_kinase_AS"/>
</dbReference>
<dbReference type="InterPro" id="IPR000719">
    <property type="entry name" value="Prot_kinase_dom"/>
</dbReference>
<evidence type="ECO:0000256" key="3">
    <source>
        <dbReference type="ARBA" id="ARBA00022679"/>
    </source>
</evidence>
<dbReference type="PROSITE" id="PS50011">
    <property type="entry name" value="PROTEIN_KINASE_DOM"/>
    <property type="match status" value="1"/>
</dbReference>
<keyword evidence="5 11" id="KW-0418">Kinase</keyword>
<feature type="region of interest" description="Disordered" evidence="8">
    <location>
        <begin position="423"/>
        <end position="459"/>
    </location>
</feature>
<accession>A0A9W6P5P8</accession>
<evidence type="ECO:0000259" key="10">
    <source>
        <dbReference type="PROSITE" id="PS50011"/>
    </source>
</evidence>
<evidence type="ECO:0000256" key="7">
    <source>
        <dbReference type="PROSITE-ProRule" id="PRU10141"/>
    </source>
</evidence>
<feature type="region of interest" description="Disordered" evidence="8">
    <location>
        <begin position="306"/>
        <end position="381"/>
    </location>
</feature>
<keyword evidence="9" id="KW-1133">Transmembrane helix</keyword>
<dbReference type="Gene3D" id="3.40.1000.10">
    <property type="entry name" value="Mog1/PsbP, alpha/beta/alpha sandwich"/>
    <property type="match status" value="1"/>
</dbReference>
<dbReference type="PANTHER" id="PTHR43289">
    <property type="entry name" value="MITOGEN-ACTIVATED PROTEIN KINASE KINASE KINASE 20-RELATED"/>
    <property type="match status" value="1"/>
</dbReference>
<evidence type="ECO:0000256" key="9">
    <source>
        <dbReference type="SAM" id="Phobius"/>
    </source>
</evidence>
<feature type="domain" description="Protein kinase" evidence="10">
    <location>
        <begin position="42"/>
        <end position="310"/>
    </location>
</feature>
<keyword evidence="12" id="KW-1185">Reference proteome</keyword>
<dbReference type="PROSITE" id="PS00107">
    <property type="entry name" value="PROTEIN_KINASE_ATP"/>
    <property type="match status" value="1"/>
</dbReference>
<dbReference type="SUPFAM" id="SSF56112">
    <property type="entry name" value="Protein kinase-like (PK-like)"/>
    <property type="match status" value="1"/>
</dbReference>
<dbReference type="InterPro" id="IPR017441">
    <property type="entry name" value="Protein_kinase_ATP_BS"/>
</dbReference>
<dbReference type="AlphaFoldDB" id="A0A9W6P5P8"/>
<keyword evidence="4 7" id="KW-0547">Nucleotide-binding</keyword>